<keyword evidence="7" id="KW-0325">Glycoprotein</keyword>
<sequence>GPPKLTNIVKPKKLAENDEFLAKCAATGNPLPGITWKKDNQTVVHNSLNGLRIRTKIKKKSSSQLRIKRVKEAIHEGTYTCVVDNHVDPPILSSATLDICALPCENGELNKKRCRCICEDGWEGESCNVRTCALECGVGETFDRDSCQCQCRDGFSLESGTCVPVTTPAPDDSCRTGIPCQNGGTCREYKKPMVVHHINAAVEET</sequence>
<feature type="non-terminal residue" evidence="10">
    <location>
        <position position="1"/>
    </location>
</feature>
<keyword evidence="5" id="KW-0472">Membrane</keyword>
<dbReference type="Proteomes" id="UP000230750">
    <property type="component" value="Unassembled WGS sequence"/>
</dbReference>
<evidence type="ECO:0000313" key="10">
    <source>
        <dbReference type="EMBL" id="PIK59205.1"/>
    </source>
</evidence>
<dbReference type="PROSITE" id="PS50835">
    <property type="entry name" value="IG_LIKE"/>
    <property type="match status" value="1"/>
</dbReference>
<dbReference type="Pfam" id="PF13927">
    <property type="entry name" value="Ig_3"/>
    <property type="match status" value="1"/>
</dbReference>
<dbReference type="EMBL" id="MRZV01000089">
    <property type="protein sequence ID" value="PIK59205.1"/>
    <property type="molecule type" value="Genomic_DNA"/>
</dbReference>
<dbReference type="InterPro" id="IPR051275">
    <property type="entry name" value="Cell_adhesion_signaling"/>
</dbReference>
<dbReference type="InterPro" id="IPR004153">
    <property type="entry name" value="CXCXC_repeat"/>
</dbReference>
<accession>A0A2G8LG31</accession>
<dbReference type="InterPro" id="IPR003598">
    <property type="entry name" value="Ig_sub2"/>
</dbReference>
<proteinExistence type="predicted"/>
<dbReference type="CDD" id="cd00096">
    <property type="entry name" value="Ig"/>
    <property type="match status" value="1"/>
</dbReference>
<dbReference type="InterPro" id="IPR000742">
    <property type="entry name" value="EGF"/>
</dbReference>
<keyword evidence="4" id="KW-0732">Signal</keyword>
<dbReference type="PROSITE" id="PS01186">
    <property type="entry name" value="EGF_2"/>
    <property type="match status" value="1"/>
</dbReference>
<dbReference type="InterPro" id="IPR036179">
    <property type="entry name" value="Ig-like_dom_sf"/>
</dbReference>
<dbReference type="InterPro" id="IPR007110">
    <property type="entry name" value="Ig-like_dom"/>
</dbReference>
<feature type="domain" description="Ig-like" evidence="9">
    <location>
        <begin position="3"/>
        <end position="98"/>
    </location>
</feature>
<comment type="subcellular location">
    <subcellularLocation>
        <location evidence="1">Membrane</location>
        <topology evidence="1">Single-pass type I membrane protein</topology>
    </subcellularLocation>
    <subcellularLocation>
        <location evidence="2">Secreted</location>
    </subcellularLocation>
</comment>
<dbReference type="Pfam" id="PF03128">
    <property type="entry name" value="CXCXC"/>
    <property type="match status" value="1"/>
</dbReference>
<comment type="caution">
    <text evidence="10">The sequence shown here is derived from an EMBL/GenBank/DDBJ whole genome shotgun (WGS) entry which is preliminary data.</text>
</comment>
<dbReference type="GO" id="GO:0050839">
    <property type="term" value="F:cell adhesion molecule binding"/>
    <property type="evidence" value="ECO:0007669"/>
    <property type="project" value="TreeGrafter"/>
</dbReference>
<dbReference type="GO" id="GO:0005886">
    <property type="term" value="C:plasma membrane"/>
    <property type="evidence" value="ECO:0007669"/>
    <property type="project" value="TreeGrafter"/>
</dbReference>
<gene>
    <name evidence="10" type="ORF">BSL78_03844</name>
</gene>
<dbReference type="Gene3D" id="2.10.25.10">
    <property type="entry name" value="Laminin"/>
    <property type="match status" value="1"/>
</dbReference>
<dbReference type="InterPro" id="IPR013783">
    <property type="entry name" value="Ig-like_fold"/>
</dbReference>
<dbReference type="Gene3D" id="2.60.40.10">
    <property type="entry name" value="Immunoglobulins"/>
    <property type="match status" value="1"/>
</dbReference>
<dbReference type="AlphaFoldDB" id="A0A2G8LG31"/>
<dbReference type="SMART" id="SM00408">
    <property type="entry name" value="IGc2"/>
    <property type="match status" value="1"/>
</dbReference>
<reference evidence="10 11" key="1">
    <citation type="journal article" date="2017" name="PLoS Biol.">
        <title>The sea cucumber genome provides insights into morphological evolution and visceral regeneration.</title>
        <authorList>
            <person name="Zhang X."/>
            <person name="Sun L."/>
            <person name="Yuan J."/>
            <person name="Sun Y."/>
            <person name="Gao Y."/>
            <person name="Zhang L."/>
            <person name="Li S."/>
            <person name="Dai H."/>
            <person name="Hamel J.F."/>
            <person name="Liu C."/>
            <person name="Yu Y."/>
            <person name="Liu S."/>
            <person name="Lin W."/>
            <person name="Guo K."/>
            <person name="Jin S."/>
            <person name="Xu P."/>
            <person name="Storey K.B."/>
            <person name="Huan P."/>
            <person name="Zhang T."/>
            <person name="Zhou Y."/>
            <person name="Zhang J."/>
            <person name="Lin C."/>
            <person name="Li X."/>
            <person name="Xing L."/>
            <person name="Huo D."/>
            <person name="Sun M."/>
            <person name="Wang L."/>
            <person name="Mercier A."/>
            <person name="Li F."/>
            <person name="Yang H."/>
            <person name="Xiang J."/>
        </authorList>
    </citation>
    <scope>NUCLEOTIDE SEQUENCE [LARGE SCALE GENOMIC DNA]</scope>
    <source>
        <strain evidence="10">Shaxun</strain>
        <tissue evidence="10">Muscle</tissue>
    </source>
</reference>
<dbReference type="GO" id="GO:0098609">
    <property type="term" value="P:cell-cell adhesion"/>
    <property type="evidence" value="ECO:0007669"/>
    <property type="project" value="TreeGrafter"/>
</dbReference>
<name>A0A2G8LG31_STIJA</name>
<evidence type="ECO:0000256" key="7">
    <source>
        <dbReference type="ARBA" id="ARBA00023180"/>
    </source>
</evidence>
<dbReference type="SUPFAM" id="SSF48726">
    <property type="entry name" value="Immunoglobulin"/>
    <property type="match status" value="1"/>
</dbReference>
<organism evidence="10 11">
    <name type="scientific">Stichopus japonicus</name>
    <name type="common">Sea cucumber</name>
    <dbReference type="NCBI Taxonomy" id="307972"/>
    <lineage>
        <taxon>Eukaryota</taxon>
        <taxon>Metazoa</taxon>
        <taxon>Echinodermata</taxon>
        <taxon>Eleutherozoa</taxon>
        <taxon>Echinozoa</taxon>
        <taxon>Holothuroidea</taxon>
        <taxon>Aspidochirotacea</taxon>
        <taxon>Aspidochirotida</taxon>
        <taxon>Stichopodidae</taxon>
        <taxon>Apostichopus</taxon>
    </lineage>
</organism>
<dbReference type="OrthoDB" id="10253954at2759"/>
<dbReference type="PANTHER" id="PTHR11640:SF31">
    <property type="entry name" value="IRREGULAR CHIASM C-ROUGHEST PROTEIN-RELATED"/>
    <property type="match status" value="1"/>
</dbReference>
<keyword evidence="6" id="KW-1015">Disulfide bond</keyword>
<dbReference type="STRING" id="307972.A0A2G8LG31"/>
<evidence type="ECO:0000256" key="4">
    <source>
        <dbReference type="ARBA" id="ARBA00022729"/>
    </source>
</evidence>
<dbReference type="GO" id="GO:0005911">
    <property type="term" value="C:cell-cell junction"/>
    <property type="evidence" value="ECO:0007669"/>
    <property type="project" value="TreeGrafter"/>
</dbReference>
<evidence type="ECO:0000256" key="6">
    <source>
        <dbReference type="ARBA" id="ARBA00023157"/>
    </source>
</evidence>
<keyword evidence="11" id="KW-1185">Reference proteome</keyword>
<evidence type="ECO:0000256" key="3">
    <source>
        <dbReference type="ARBA" id="ARBA00022525"/>
    </source>
</evidence>
<protein>
    <recommendedName>
        <fullName evidence="9">Ig-like domain-containing protein</fullName>
    </recommendedName>
</protein>
<evidence type="ECO:0000256" key="1">
    <source>
        <dbReference type="ARBA" id="ARBA00004479"/>
    </source>
</evidence>
<keyword evidence="3" id="KW-0964">Secreted</keyword>
<keyword evidence="8" id="KW-0393">Immunoglobulin domain</keyword>
<evidence type="ECO:0000256" key="5">
    <source>
        <dbReference type="ARBA" id="ARBA00023136"/>
    </source>
</evidence>
<evidence type="ECO:0000256" key="2">
    <source>
        <dbReference type="ARBA" id="ARBA00004613"/>
    </source>
</evidence>
<evidence type="ECO:0000256" key="8">
    <source>
        <dbReference type="ARBA" id="ARBA00023319"/>
    </source>
</evidence>
<evidence type="ECO:0000313" key="11">
    <source>
        <dbReference type="Proteomes" id="UP000230750"/>
    </source>
</evidence>
<evidence type="ECO:0000259" key="9">
    <source>
        <dbReference type="PROSITE" id="PS50835"/>
    </source>
</evidence>
<dbReference type="PANTHER" id="PTHR11640">
    <property type="entry name" value="NEPHRIN"/>
    <property type="match status" value="1"/>
</dbReference>